<dbReference type="PROSITE" id="PS51186">
    <property type="entry name" value="GNAT"/>
    <property type="match status" value="1"/>
</dbReference>
<protein>
    <submittedName>
        <fullName evidence="2">GNAT family N-acetyltransferase</fullName>
    </submittedName>
</protein>
<evidence type="ECO:0000259" key="1">
    <source>
        <dbReference type="PROSITE" id="PS51186"/>
    </source>
</evidence>
<proteinExistence type="predicted"/>
<dbReference type="EMBL" id="CP041165">
    <property type="protein sequence ID" value="QOP42362.1"/>
    <property type="molecule type" value="Genomic_DNA"/>
</dbReference>
<dbReference type="Proteomes" id="UP000593910">
    <property type="component" value="Chromosome"/>
</dbReference>
<dbReference type="GO" id="GO:0016747">
    <property type="term" value="F:acyltransferase activity, transferring groups other than amino-acyl groups"/>
    <property type="evidence" value="ECO:0007669"/>
    <property type="project" value="InterPro"/>
</dbReference>
<feature type="domain" description="N-acetyltransferase" evidence="1">
    <location>
        <begin position="3"/>
        <end position="166"/>
    </location>
</feature>
<name>A0A7M1B131_9BACT</name>
<keyword evidence="2" id="KW-0808">Transferase</keyword>
<dbReference type="Gene3D" id="3.40.630.30">
    <property type="match status" value="1"/>
</dbReference>
<dbReference type="Pfam" id="PF00583">
    <property type="entry name" value="Acetyltransf_1"/>
    <property type="match status" value="1"/>
</dbReference>
<sequence>MKINFVQVTTTEQIDTLTQLANTIWPEHYTPIIGQEQVDYMLETFHCADSISSEIKNKGYEYFLIIKDTTPIGYIGVNIEDKTLFLSKFYILLPYRKKGFGRVSIDFLKHLARSFDLTKITLTVNKKNEDTITAYQKMSFKITAELCADIGNGFVMDDYKMELNLI</sequence>
<reference evidence="2 3" key="1">
    <citation type="submission" date="2019-06" db="EMBL/GenBank/DDBJ databases">
        <title>Sulfurimonas gotlandica sp. nov., a chemoautotrophic and psychrotolerant epsilonproteobacterium isolated from a pelagic redoxcline, and an emended description of the genus Sulfurimonas.</title>
        <authorList>
            <person name="Wang S."/>
            <person name="Jiang L."/>
            <person name="Shao Z."/>
        </authorList>
    </citation>
    <scope>NUCLEOTIDE SEQUENCE [LARGE SCALE GENOMIC DNA]</scope>
    <source>
        <strain evidence="2 3">B2</strain>
    </source>
</reference>
<dbReference type="CDD" id="cd04301">
    <property type="entry name" value="NAT_SF"/>
    <property type="match status" value="1"/>
</dbReference>
<dbReference type="InterPro" id="IPR000182">
    <property type="entry name" value="GNAT_dom"/>
</dbReference>
<keyword evidence="3" id="KW-1185">Reference proteome</keyword>
<dbReference type="KEGG" id="smax:FJR03_04400"/>
<accession>A0A7M1B131</accession>
<dbReference type="SUPFAM" id="SSF55729">
    <property type="entry name" value="Acyl-CoA N-acyltransferases (Nat)"/>
    <property type="match status" value="1"/>
</dbReference>
<evidence type="ECO:0000313" key="2">
    <source>
        <dbReference type="EMBL" id="QOP42362.1"/>
    </source>
</evidence>
<dbReference type="InterPro" id="IPR016181">
    <property type="entry name" value="Acyl_CoA_acyltransferase"/>
</dbReference>
<evidence type="ECO:0000313" key="3">
    <source>
        <dbReference type="Proteomes" id="UP000593910"/>
    </source>
</evidence>
<organism evidence="2 3">
    <name type="scientific">Sulfurimonas marina</name>
    <dbReference type="NCBI Taxonomy" id="2590551"/>
    <lineage>
        <taxon>Bacteria</taxon>
        <taxon>Pseudomonadati</taxon>
        <taxon>Campylobacterota</taxon>
        <taxon>Epsilonproteobacteria</taxon>
        <taxon>Campylobacterales</taxon>
        <taxon>Sulfurimonadaceae</taxon>
        <taxon>Sulfurimonas</taxon>
    </lineage>
</organism>
<dbReference type="AlphaFoldDB" id="A0A7M1B131"/>
<gene>
    <name evidence="2" type="ORF">FJR03_04400</name>
</gene>